<dbReference type="GO" id="GO:0051301">
    <property type="term" value="P:cell division"/>
    <property type="evidence" value="ECO:0007669"/>
    <property type="project" value="UniProtKB-KW"/>
</dbReference>
<keyword evidence="1" id="KW-0132">Cell division</keyword>
<evidence type="ECO:0000313" key="1">
    <source>
        <dbReference type="EMBL" id="OMH40803.1"/>
    </source>
</evidence>
<dbReference type="STRING" id="1914305.BLW93_03160"/>
<protein>
    <submittedName>
        <fullName evidence="1">Cell division protein ZapA</fullName>
    </submittedName>
</protein>
<name>A0A1R1MM19_9BACT</name>
<comment type="caution">
    <text evidence="1">The sequence shown here is derived from an EMBL/GenBank/DDBJ whole genome shotgun (WGS) entry which is preliminary data.</text>
</comment>
<sequence>MANLPNTVEIIVSGRRFTIRTDKDPEYVKHLGIKLEKMLERIRAGNNRITYDKALIIACLYLLDENESLREQIRDLGIEIQRLHEEGAKILINSRKIAP</sequence>
<proteinExistence type="predicted"/>
<dbReference type="SUPFAM" id="SSF102829">
    <property type="entry name" value="Cell division protein ZapA-like"/>
    <property type="match status" value="1"/>
</dbReference>
<dbReference type="AlphaFoldDB" id="A0A1R1MM19"/>
<dbReference type="RefSeq" id="WP_076712666.1">
    <property type="nucleotide sequence ID" value="NZ_MOEN01000008.1"/>
</dbReference>
<dbReference type="EMBL" id="MOEN01000008">
    <property type="protein sequence ID" value="OMH40803.1"/>
    <property type="molecule type" value="Genomic_DNA"/>
</dbReference>
<evidence type="ECO:0000313" key="2">
    <source>
        <dbReference type="Proteomes" id="UP000187408"/>
    </source>
</evidence>
<dbReference type="OrthoDB" id="9808604at2"/>
<keyword evidence="2" id="KW-1185">Reference proteome</keyword>
<accession>A0A1R1MM19</accession>
<dbReference type="Pfam" id="PF05164">
    <property type="entry name" value="ZapA"/>
    <property type="match status" value="1"/>
</dbReference>
<dbReference type="InterPro" id="IPR036192">
    <property type="entry name" value="Cell_div_ZapA-like_sf"/>
</dbReference>
<reference evidence="1 2" key="1">
    <citation type="submission" date="2016-10" db="EMBL/GenBank/DDBJ databases">
        <title>Genome sequence of a sulfur-reducing bacterium Desulfurobacterium indicum K6013.</title>
        <authorList>
            <person name="Cao J."/>
            <person name="Shao Z."/>
            <person name="Alain K."/>
            <person name="Jebbar M."/>
        </authorList>
    </citation>
    <scope>NUCLEOTIDE SEQUENCE [LARGE SCALE GENOMIC DNA]</scope>
    <source>
        <strain evidence="1 2">K6013</strain>
    </source>
</reference>
<dbReference type="Proteomes" id="UP000187408">
    <property type="component" value="Unassembled WGS sequence"/>
</dbReference>
<gene>
    <name evidence="1" type="ORF">BLW93_03160</name>
</gene>
<dbReference type="InterPro" id="IPR007838">
    <property type="entry name" value="Cell_div_ZapA-like"/>
</dbReference>
<organism evidence="1 2">
    <name type="scientific">Desulfurobacterium indicum</name>
    <dbReference type="NCBI Taxonomy" id="1914305"/>
    <lineage>
        <taxon>Bacteria</taxon>
        <taxon>Pseudomonadati</taxon>
        <taxon>Aquificota</taxon>
        <taxon>Aquificia</taxon>
        <taxon>Desulfurobacteriales</taxon>
        <taxon>Desulfurobacteriaceae</taxon>
        <taxon>Desulfurobacterium</taxon>
    </lineage>
</organism>
<keyword evidence="1" id="KW-0131">Cell cycle</keyword>